<dbReference type="Proteomes" id="UP000305539">
    <property type="component" value="Unassembled WGS sequence"/>
</dbReference>
<evidence type="ECO:0008006" key="3">
    <source>
        <dbReference type="Google" id="ProtNLM"/>
    </source>
</evidence>
<evidence type="ECO:0000313" key="1">
    <source>
        <dbReference type="EMBL" id="TKC86937.1"/>
    </source>
</evidence>
<reference evidence="1 2" key="1">
    <citation type="submission" date="2019-04" db="EMBL/GenBank/DDBJ databases">
        <title>Trinickia sp. 7GSK02, isolated from subtropical forest soil.</title>
        <authorList>
            <person name="Gao Z.-H."/>
            <person name="Qiu L.-H."/>
        </authorList>
    </citation>
    <scope>NUCLEOTIDE SEQUENCE [LARGE SCALE GENOMIC DNA]</scope>
    <source>
        <strain evidence="1 2">7GSK02</strain>
    </source>
</reference>
<keyword evidence="2" id="KW-1185">Reference proteome</keyword>
<dbReference type="OrthoDB" id="9103423at2"/>
<evidence type="ECO:0000313" key="2">
    <source>
        <dbReference type="Proteomes" id="UP000305539"/>
    </source>
</evidence>
<dbReference type="Pfam" id="PF09502">
    <property type="entry name" value="HrpB4"/>
    <property type="match status" value="1"/>
</dbReference>
<dbReference type="RefSeq" id="WP_136896830.1">
    <property type="nucleotide sequence ID" value="NZ_SWJE01000010.1"/>
</dbReference>
<sequence>MMEAAPSALAARLVEHHRLRRTLFEWMHPQRLAGVPYAECVRGREARETAALAEAFLDEIGMAAPPLTAFGPPDAALAQLPVRECLTVFRLRALFERVEEVRAWIDRPRRNLLADWVGPHGVRLLLAPRRALAGKAAPLTRHRPLDAADGDALTWLGFRLFERECGWAPDGPLAILQLAMPADASQLALAAGLEGNPGRLSASRLSMSGSILSQLPNLFPEWSW</sequence>
<name>A0A4U1I1A2_9BURK</name>
<dbReference type="AlphaFoldDB" id="A0A4U1I1A2"/>
<proteinExistence type="predicted"/>
<accession>A0A4U1I1A2</accession>
<comment type="caution">
    <text evidence="1">The sequence shown here is derived from an EMBL/GenBank/DDBJ whole genome shotgun (WGS) entry which is preliminary data.</text>
</comment>
<dbReference type="InterPro" id="IPR013393">
    <property type="entry name" value="T3SS_HrpB4"/>
</dbReference>
<protein>
    <recommendedName>
        <fullName evidence="3">Type III secretion protein</fullName>
    </recommendedName>
</protein>
<organism evidence="1 2">
    <name type="scientific">Trinickia terrae</name>
    <dbReference type="NCBI Taxonomy" id="2571161"/>
    <lineage>
        <taxon>Bacteria</taxon>
        <taxon>Pseudomonadati</taxon>
        <taxon>Pseudomonadota</taxon>
        <taxon>Betaproteobacteria</taxon>
        <taxon>Burkholderiales</taxon>
        <taxon>Burkholderiaceae</taxon>
        <taxon>Trinickia</taxon>
    </lineage>
</organism>
<dbReference type="EMBL" id="SWJE01000010">
    <property type="protein sequence ID" value="TKC86937.1"/>
    <property type="molecule type" value="Genomic_DNA"/>
</dbReference>
<gene>
    <name evidence="1" type="ORF">FAZ69_20155</name>
</gene>